<dbReference type="AlphaFoldDB" id="A0A803LB55"/>
<feature type="transmembrane region" description="Helical" evidence="3">
    <location>
        <begin position="210"/>
        <end position="226"/>
    </location>
</feature>
<evidence type="ECO:0000256" key="2">
    <source>
        <dbReference type="ARBA" id="ARBA00008017"/>
    </source>
</evidence>
<evidence type="ECO:0000313" key="5">
    <source>
        <dbReference type="Proteomes" id="UP000596660"/>
    </source>
</evidence>
<comment type="similarity">
    <text evidence="2">Belongs to the MscS (TC 1.A.23) family.</text>
</comment>
<keyword evidence="3" id="KW-0812">Transmembrane</keyword>
<accession>A0A803LB55</accession>
<evidence type="ECO:0000313" key="4">
    <source>
        <dbReference type="EnsemblPlants" id="AUR62009094-RA:cds"/>
    </source>
</evidence>
<keyword evidence="3" id="KW-0472">Membrane</keyword>
<dbReference type="PANTHER" id="PTHR31618:SF33">
    <property type="entry name" value="MECHANOSENSITIVE ION CHANNEL PROTEIN"/>
    <property type="match status" value="1"/>
</dbReference>
<dbReference type="GO" id="GO:0006820">
    <property type="term" value="P:monoatomic anion transport"/>
    <property type="evidence" value="ECO:0007669"/>
    <property type="project" value="TreeGrafter"/>
</dbReference>
<name>A0A803LB55_CHEQI</name>
<dbReference type="Gramene" id="AUR62009094-RA">
    <property type="protein sequence ID" value="AUR62009094-RA:cds"/>
    <property type="gene ID" value="AUR62009094"/>
</dbReference>
<dbReference type="GO" id="GO:0008381">
    <property type="term" value="F:mechanosensitive monoatomic ion channel activity"/>
    <property type="evidence" value="ECO:0007669"/>
    <property type="project" value="TreeGrafter"/>
</dbReference>
<proteinExistence type="inferred from homology"/>
<sequence length="364" mass="42260">MAKSSFHISKFFERVNDALMHQHVINRLTLRANAHDIRKSNLCQCLCDWEEKMPSLSDQVNEKNVSSWGMQKVINWFFENENLTYYNLVDGEDKKIESELEAIEAAKYIYSSLAQNEDLMNKVKTYIKAKVQLPKDQVSTVMCRLVEKQITEDDLTELMVKAFKYRETLASALKANKKLFEALNKFTEALLVFFIFALWLMLLRVETRKFIIVIGTAIVGSAVIIGDTCKKLLDCLLFVFVVHPFDIGDCCLIDDAELAVKCISNYTRSREMGDFVEFTPETGASIEEIEHKIKSYITKNPLFWRKDYHLVMELTDENKVKMRLHFKHTINPHDFEERQNRKSLLVLEITKILQEAANKNSATM</sequence>
<dbReference type="Proteomes" id="UP000596660">
    <property type="component" value="Unplaced"/>
</dbReference>
<evidence type="ECO:0000256" key="1">
    <source>
        <dbReference type="ARBA" id="ARBA00004141"/>
    </source>
</evidence>
<comment type="subcellular location">
    <subcellularLocation>
        <location evidence="1">Membrane</location>
        <topology evidence="1">Multi-pass membrane protein</topology>
    </subcellularLocation>
</comment>
<dbReference type="GO" id="GO:0050982">
    <property type="term" value="P:detection of mechanical stimulus"/>
    <property type="evidence" value="ECO:0007669"/>
    <property type="project" value="TreeGrafter"/>
</dbReference>
<keyword evidence="3" id="KW-1133">Transmembrane helix</keyword>
<dbReference type="EnsemblPlants" id="AUR62009094-RA">
    <property type="protein sequence ID" value="AUR62009094-RA:cds"/>
    <property type="gene ID" value="AUR62009094"/>
</dbReference>
<organism evidence="4 5">
    <name type="scientific">Chenopodium quinoa</name>
    <name type="common">Quinoa</name>
    <dbReference type="NCBI Taxonomy" id="63459"/>
    <lineage>
        <taxon>Eukaryota</taxon>
        <taxon>Viridiplantae</taxon>
        <taxon>Streptophyta</taxon>
        <taxon>Embryophyta</taxon>
        <taxon>Tracheophyta</taxon>
        <taxon>Spermatophyta</taxon>
        <taxon>Magnoliopsida</taxon>
        <taxon>eudicotyledons</taxon>
        <taxon>Gunneridae</taxon>
        <taxon>Pentapetalae</taxon>
        <taxon>Caryophyllales</taxon>
        <taxon>Chenopodiaceae</taxon>
        <taxon>Chenopodioideae</taxon>
        <taxon>Atripliceae</taxon>
        <taxon>Chenopodium</taxon>
    </lineage>
</organism>
<dbReference type="InterPro" id="IPR016688">
    <property type="entry name" value="MscS-like_plants/fungi"/>
</dbReference>
<keyword evidence="5" id="KW-1185">Reference proteome</keyword>
<reference evidence="4" key="1">
    <citation type="journal article" date="2017" name="Nature">
        <title>The genome of Chenopodium quinoa.</title>
        <authorList>
            <person name="Jarvis D.E."/>
            <person name="Ho Y.S."/>
            <person name="Lightfoot D.J."/>
            <person name="Schmoeckel S.M."/>
            <person name="Li B."/>
            <person name="Borm T.J.A."/>
            <person name="Ohyanagi H."/>
            <person name="Mineta K."/>
            <person name="Michell C.T."/>
            <person name="Saber N."/>
            <person name="Kharbatia N.M."/>
            <person name="Rupper R.R."/>
            <person name="Sharp A.R."/>
            <person name="Dally N."/>
            <person name="Boughton B.A."/>
            <person name="Woo Y.H."/>
            <person name="Gao G."/>
            <person name="Schijlen E.G.W.M."/>
            <person name="Guo X."/>
            <person name="Momin A.A."/>
            <person name="Negrao S."/>
            <person name="Al-Babili S."/>
            <person name="Gehring C."/>
            <person name="Roessner U."/>
            <person name="Jung C."/>
            <person name="Murphy K."/>
            <person name="Arold S.T."/>
            <person name="Gojobori T."/>
            <person name="van der Linden C.G."/>
            <person name="van Loo E.N."/>
            <person name="Jellen E.N."/>
            <person name="Maughan P.J."/>
            <person name="Tester M."/>
        </authorList>
    </citation>
    <scope>NUCLEOTIDE SEQUENCE [LARGE SCALE GENOMIC DNA]</scope>
    <source>
        <strain evidence="4">cv. PI 614886</strain>
    </source>
</reference>
<reference evidence="4" key="2">
    <citation type="submission" date="2021-03" db="UniProtKB">
        <authorList>
            <consortium name="EnsemblPlants"/>
        </authorList>
    </citation>
    <scope>IDENTIFICATION</scope>
</reference>
<dbReference type="GO" id="GO:0005886">
    <property type="term" value="C:plasma membrane"/>
    <property type="evidence" value="ECO:0007669"/>
    <property type="project" value="TreeGrafter"/>
</dbReference>
<dbReference type="PANTHER" id="PTHR31618">
    <property type="entry name" value="MECHANOSENSITIVE ION CHANNEL PROTEIN 5"/>
    <property type="match status" value="1"/>
</dbReference>
<feature type="transmembrane region" description="Helical" evidence="3">
    <location>
        <begin position="186"/>
        <end position="203"/>
    </location>
</feature>
<evidence type="ECO:0000256" key="3">
    <source>
        <dbReference type="SAM" id="Phobius"/>
    </source>
</evidence>
<protein>
    <submittedName>
        <fullName evidence="4">Uncharacterized protein</fullName>
    </submittedName>
</protein>